<reference evidence="12" key="8">
    <citation type="journal article" date="2005" name="Science">
        <title>The Transcriptional Landscape of the Mammalian Genome.</title>
        <authorList>
            <consortium name="The FANTOM Consortium"/>
            <consortium name="Riken Genome Exploration Research Group and Genome Science Group (Genome Network Project Core Group)"/>
        </authorList>
    </citation>
    <scope>NUCLEOTIDE SEQUENCE</scope>
    <source>
        <strain evidence="12">C57BL/6J</strain>
        <tissue evidence="12">Testis</tissue>
    </source>
</reference>
<evidence type="ECO:0000256" key="5">
    <source>
        <dbReference type="ARBA" id="ARBA00023212"/>
    </source>
</evidence>
<dbReference type="PANTHER" id="PTHR21502">
    <property type="entry name" value="ZINC FINGER PROTEIN DZIP1"/>
    <property type="match status" value="1"/>
</dbReference>
<reference evidence="12" key="7">
    <citation type="submission" date="2004-03" db="EMBL/GenBank/DDBJ databases">
        <authorList>
            <person name="Arakawa T."/>
            <person name="Carninci P."/>
            <person name="Fukuda S."/>
            <person name="Hashizume W."/>
            <person name="Hayashida K."/>
            <person name="Hori F."/>
            <person name="Iida J."/>
            <person name="Imamura K."/>
            <person name="Imotani K."/>
            <person name="Itoh M."/>
            <person name="Kanagawa S."/>
            <person name="Kawai J."/>
            <person name="Kojima M."/>
            <person name="Konno H."/>
            <person name="Murata M."/>
            <person name="Nakamura M."/>
            <person name="Ninomiya N."/>
            <person name="Nishiyori H."/>
            <person name="Nomura K."/>
            <person name="Ohno M."/>
            <person name="Sakazume N."/>
            <person name="Sano H."/>
            <person name="Sasaki D."/>
            <person name="Shibata K."/>
            <person name="Shiraki T."/>
            <person name="Tagami M."/>
            <person name="Tagami Y."/>
            <person name="Waki K."/>
            <person name="Watahiki A."/>
            <person name="Muramatsu M."/>
            <person name="Hayashizaki Y."/>
        </authorList>
    </citation>
    <scope>NUCLEOTIDE SEQUENCE</scope>
    <source>
        <strain evidence="12">C57BL/6J</strain>
        <tissue evidence="12">Testis</tissue>
    </source>
</reference>
<comment type="similarity">
    <text evidence="3">Belongs to the DZIP C2H2-type zinc-finger protein family.</text>
</comment>
<dbReference type="PROSITE" id="PS50157">
    <property type="entry name" value="ZINC_FINGER_C2H2_2"/>
    <property type="match status" value="1"/>
</dbReference>
<dbReference type="InterPro" id="IPR013087">
    <property type="entry name" value="Znf_C2H2_type"/>
</dbReference>
<dbReference type="PROSITE" id="PS00028">
    <property type="entry name" value="ZINC_FINGER_C2H2_1"/>
    <property type="match status" value="1"/>
</dbReference>
<comment type="subcellular location">
    <subcellularLocation>
        <location evidence="2">Cytoplasm</location>
        <location evidence="2">Cytoskeleton</location>
        <location evidence="2">Cilium basal body</location>
    </subcellularLocation>
    <subcellularLocation>
        <location evidence="1">Cytoplasm</location>
        <location evidence="1">Cytoskeleton</location>
        <location evidence="1">Microtubule organizing center</location>
        <location evidence="1">Centrosome</location>
        <location evidence="1">Centriole</location>
    </subcellularLocation>
</comment>
<keyword evidence="5" id="KW-0963">Cytoplasm</keyword>
<dbReference type="GO" id="GO:0060271">
    <property type="term" value="P:cilium assembly"/>
    <property type="evidence" value="ECO:0007669"/>
    <property type="project" value="UniProtKB-ARBA"/>
</dbReference>
<dbReference type="GO" id="GO:0005814">
    <property type="term" value="C:centriole"/>
    <property type="evidence" value="ECO:0007669"/>
    <property type="project" value="UniProtKB-SubCell"/>
</dbReference>
<evidence type="ECO:0000256" key="3">
    <source>
        <dbReference type="ARBA" id="ARBA00009131"/>
    </source>
</evidence>
<reference evidence="12" key="4">
    <citation type="journal article" date="2001" name="Nature">
        <title>Functional annotation of a full-length mouse cDNA collection.</title>
        <authorList>
            <consortium name="The RIKEN Genome Exploration Research Group Phase II Team and the FANTOM Consortium"/>
        </authorList>
    </citation>
    <scope>NUCLEOTIDE SEQUENCE</scope>
    <source>
        <strain evidence="12">C57BL/6J</strain>
        <tissue evidence="12">Testis</tissue>
    </source>
</reference>
<keyword evidence="7" id="KW-0479">Metal-binding</keyword>
<dbReference type="InterPro" id="IPR051241">
    <property type="entry name" value="DZIP_RILPL"/>
</dbReference>
<reference evidence="11" key="6">
    <citation type="journal article" date="2004" name="Genome Res.">
        <title>The status, quality, and expansion of the NIH full-length cDNA project: the Mammalian Gene Collection (MGC).</title>
        <authorList>
            <consortium name="The MGC Project Team"/>
            <person name="Gerhard D.S."/>
            <person name="Wagner L."/>
            <person name="Feingold E.A."/>
            <person name="Shenmen C.M."/>
            <person name="Grouse L.H."/>
            <person name="Schuler G."/>
            <person name="Klein S.L."/>
            <person name="Old S."/>
            <person name="Rasooly R."/>
            <person name="Good P."/>
            <person name="Guyer M."/>
            <person name="Peck A.M."/>
            <person name="Derge J.G."/>
            <person name="Lipman D."/>
            <person name="Collins F.S."/>
            <person name="Jang W."/>
            <person name="Sherry S."/>
            <person name="Feolo M."/>
            <person name="Misquitta L."/>
            <person name="Lee E."/>
            <person name="Rotmistrovsky K."/>
            <person name="Greenhut S.F."/>
            <person name="Schaefer C.F."/>
            <person name="Buetow K."/>
            <person name="Bonner T.I."/>
            <person name="Haussler D."/>
            <person name="Kent J."/>
            <person name="Kiekhaus M."/>
            <person name="Furey T."/>
            <person name="Brent M."/>
            <person name="Prange C."/>
            <person name="Schreiber K."/>
            <person name="Shapiro N."/>
            <person name="Bhat N.K."/>
            <person name="Hopkins R.F."/>
            <person name="Hsie F."/>
            <person name="Driscoll T."/>
            <person name="Soares M.B."/>
            <person name="Casavant T.L."/>
            <person name="Scheetz T.E."/>
            <person name="Brown-stein M.J."/>
            <person name="Usdin T.B."/>
            <person name="Toshiyuki S."/>
            <person name="Carninci P."/>
            <person name="Piao Y."/>
            <person name="Dudekula D.B."/>
            <person name="Ko M.S."/>
            <person name="Kawakami K."/>
            <person name="Suzuki Y."/>
            <person name="Sugano S."/>
            <person name="Gruber C.E."/>
            <person name="Smith M.R."/>
            <person name="Simmons B."/>
            <person name="Moore T."/>
            <person name="Waterman R."/>
            <person name="Johnson S.L."/>
            <person name="Ruan Y."/>
            <person name="Wei C.L."/>
            <person name="Mathavan S."/>
            <person name="Gunaratne P.H."/>
            <person name="Wu J."/>
            <person name="Garcia A.M."/>
            <person name="Hulyk S.W."/>
            <person name="Fuh E."/>
            <person name="Yuan Y."/>
            <person name="Sneed A."/>
            <person name="Kowis C."/>
            <person name="Hodgson A."/>
            <person name="Muzny D.M."/>
            <person name="McPherson J."/>
            <person name="Gibbs R.A."/>
            <person name="Fahey J."/>
            <person name="Helton E."/>
            <person name="Ketteman M."/>
            <person name="Madan A."/>
            <person name="Rodrigues S."/>
            <person name="Sanchez A."/>
            <person name="Whiting M."/>
            <person name="Madari A."/>
            <person name="Young A.C."/>
            <person name="Wetherby K.D."/>
            <person name="Granite S.J."/>
            <person name="Kwong P.N."/>
            <person name="Brinkley C.P."/>
            <person name="Pearson R.L."/>
            <person name="Bouffard G.G."/>
            <person name="Blakesly R.W."/>
            <person name="Green E.D."/>
            <person name="Dickson M.C."/>
            <person name="Rodriguez A.C."/>
            <person name="Grimwood J."/>
            <person name="Schmutz J."/>
            <person name="Myers R.M."/>
            <person name="Butterfield Y.S."/>
            <person name="Griffith M."/>
            <person name="Griffith O.L."/>
            <person name="Krzywinski M.I."/>
            <person name="Liao N."/>
            <person name="Morin R."/>
            <person name="Morrin R."/>
            <person name="Palmquist D."/>
            <person name="Petrescu A.S."/>
            <person name="Skalska U."/>
            <person name="Smailus D.E."/>
            <person name="Stott J.M."/>
            <person name="Schnerch A."/>
            <person name="Schein J.E."/>
            <person name="Jones S.J."/>
            <person name="Holt R.A."/>
            <person name="Baross A."/>
            <person name="Marra M.A."/>
            <person name="Clifton S."/>
            <person name="Makowski K.A."/>
            <person name="Bosak S."/>
            <person name="Malek J."/>
        </authorList>
    </citation>
    <scope>NUCLEOTIDE SEQUENCE [LARGE SCALE MRNA]</scope>
    <source>
        <tissue evidence="11">Testicle</tissue>
    </source>
</reference>
<evidence type="ECO:0000256" key="4">
    <source>
        <dbReference type="ARBA" id="ARBA00023054"/>
    </source>
</evidence>
<evidence type="ECO:0000256" key="2">
    <source>
        <dbReference type="ARBA" id="ARBA00004120"/>
    </source>
</evidence>
<dbReference type="MGI" id="MGI:3646689">
    <property type="gene designation" value="Gm7337"/>
</dbReference>
<dbReference type="AGR" id="MGI:3646689"/>
<dbReference type="PANTHER" id="PTHR21502:SF5">
    <property type="entry name" value="CILIUM ASSEMBLY PROTEIN DZIP1"/>
    <property type="match status" value="1"/>
</dbReference>
<name>Q3V0F6_MOUSE</name>
<evidence type="ECO:0000256" key="6">
    <source>
        <dbReference type="ARBA" id="ARBA00023273"/>
    </source>
</evidence>
<dbReference type="EMBL" id="BC147623">
    <property type="protein sequence ID" value="AAI47624.1"/>
    <property type="molecule type" value="mRNA"/>
</dbReference>
<evidence type="ECO:0000313" key="11">
    <source>
        <dbReference type="EMBL" id="AAI47597.1"/>
    </source>
</evidence>
<reference evidence="12" key="5">
    <citation type="journal article" date="2002" name="Nature">
        <title>Analysis of the mouse transcriptome based on functional annotation of 60,770 full-length cDNAs.</title>
        <authorList>
            <consortium name="The FANTOM Consortium and the RIKEN Genome Exploration Research Group Phase I and II Team"/>
        </authorList>
    </citation>
    <scope>NUCLEOTIDE SEQUENCE</scope>
    <source>
        <strain evidence="12">C57BL/6J</strain>
        <tissue evidence="12">Testis</tissue>
    </source>
</reference>
<keyword evidence="7" id="KW-0863">Zinc-finger</keyword>
<keyword evidence="4 8" id="KW-0175">Coiled coil</keyword>
<reference evidence="12" key="3">
    <citation type="journal article" date="2000" name="Genome Res.">
        <title>RIKEN integrated sequence analysis (RISA) system--384-format sequencing pipeline with 384 multicapillary sequencer.</title>
        <authorList>
            <person name="Shibata K."/>
            <person name="Itoh M."/>
            <person name="Aizawa K."/>
            <person name="Nagaoka S."/>
            <person name="Sasaki N."/>
            <person name="Carninci P."/>
            <person name="Konno H."/>
            <person name="Akiyama J."/>
            <person name="Nishi K."/>
            <person name="Kitsunai T."/>
            <person name="Tashiro H."/>
            <person name="Itoh M."/>
            <person name="Sumi N."/>
            <person name="Ishii Y."/>
            <person name="Nakamura S."/>
            <person name="Hazama M."/>
            <person name="Nishine T."/>
            <person name="Harada A."/>
            <person name="Yamamoto R."/>
            <person name="Matsumoto H."/>
            <person name="Sakaguchi S."/>
            <person name="Ikegami T."/>
            <person name="Kashiwagi K."/>
            <person name="Fujiwake S."/>
            <person name="Inoue K."/>
            <person name="Togawa Y."/>
            <person name="Izawa M."/>
            <person name="Ohara E."/>
            <person name="Watahiki M."/>
            <person name="Yoneda Y."/>
            <person name="Ishikawa T."/>
            <person name="Ozawa K."/>
            <person name="Tanaka T."/>
            <person name="Matsuura S."/>
            <person name="Kawai J."/>
            <person name="Okazaki Y."/>
            <person name="Muramatsu M."/>
            <person name="Inoue Y."/>
            <person name="Kira A."/>
            <person name="Hayashizaki Y."/>
        </authorList>
    </citation>
    <scope>NUCLEOTIDE SEQUENCE</scope>
    <source>
        <strain evidence="12">C57BL/6J</strain>
        <tissue evidence="12">Testis</tissue>
    </source>
</reference>
<feature type="compositionally biased region" description="Polar residues" evidence="9">
    <location>
        <begin position="1"/>
        <end position="14"/>
    </location>
</feature>
<gene>
    <name evidence="13" type="primary">Gm7337</name>
    <name evidence="13" type="synonym">EG654494</name>
    <name evidence="11" type="synonym">Odam</name>
</gene>
<evidence type="ECO:0000259" key="10">
    <source>
        <dbReference type="PROSITE" id="PS50157"/>
    </source>
</evidence>
<reference evidence="12" key="9">
    <citation type="journal article" date="2005" name="Science">
        <title>Antisense Transcription in the Mammalian Transcriptome.</title>
        <authorList>
            <consortium name="RIKEN Genome Exploration Research Group and Genome Science Group (Genome Network Project Core Group) and the FANTOM Consortium"/>
        </authorList>
    </citation>
    <scope>NUCLEOTIDE SEQUENCE</scope>
    <source>
        <strain evidence="12">C57BL/6J</strain>
        <tissue evidence="12">Testis</tissue>
    </source>
</reference>
<dbReference type="Pfam" id="PF13815">
    <property type="entry name" value="Dzip-like_N"/>
    <property type="match status" value="1"/>
</dbReference>
<keyword evidence="6" id="KW-0966">Cell projection</keyword>
<evidence type="ECO:0000256" key="8">
    <source>
        <dbReference type="SAM" id="Coils"/>
    </source>
</evidence>
<feature type="region of interest" description="Disordered" evidence="9">
    <location>
        <begin position="1"/>
        <end position="33"/>
    </location>
</feature>
<feature type="coiled-coil region" evidence="8">
    <location>
        <begin position="214"/>
        <end position="248"/>
    </location>
</feature>
<proteinExistence type="evidence at transcript level"/>
<dbReference type="GO" id="GO:0008270">
    <property type="term" value="F:zinc ion binding"/>
    <property type="evidence" value="ECO:0007669"/>
    <property type="project" value="UniProtKB-KW"/>
</dbReference>
<sequence>MSFQKHSCYPQSNSQKRRDAPERGAVPRTRVTANSASGPLPFFQFRPRLENIDWRRLGAIDVDKVVGTMDVLTLQENIMNITFCKLENEKCPYCQSEMDPLLLKLIRLTQLTIEYLVHCQEFLTSQLSVVEERLHLSMSGCEQNKQLLTKQAEDIRLLKQECRRRKKMVSAQQLMMGQAQASHYQCRFCDKAFMNQAFLQSHLHRRHAADSCLARNAKAQNHKLQEEINMLKEQLQFTKTQLESAQHTHQVRFSKDYEMQKINEEDFQKLVVRWEEEEKQKLVDEMEKVKEMFMKEFKDLTSKNSALEYQLLEIQKSNMQGKLNMDTQRDSPRFKNYHIPSVSKICYASLSASKPVARWISNSQGRRQQGAESGLSQATTDTLMT</sequence>
<protein>
    <submittedName>
        <fullName evidence="11">Odam protein</fullName>
    </submittedName>
</protein>
<evidence type="ECO:0000256" key="9">
    <source>
        <dbReference type="SAM" id="MobiDB-lite"/>
    </source>
</evidence>
<dbReference type="EMBL" id="BC147596">
    <property type="protein sequence ID" value="AAI47597.1"/>
    <property type="molecule type" value="mRNA"/>
</dbReference>
<reference evidence="12" key="2">
    <citation type="journal article" date="2000" name="Genome Res.">
        <title>Normalization and subtraction of cap-trapper-selected cDNAs to prepare full-length cDNA libraries for rapid discovery of new genes.</title>
        <authorList>
            <person name="Carninci P."/>
            <person name="Shibata Y."/>
            <person name="Hayatsu N."/>
            <person name="Sugahara Y."/>
            <person name="Shibata K."/>
            <person name="Itoh M."/>
            <person name="Konno H."/>
            <person name="Okazaki Y."/>
            <person name="Muramatsu M."/>
            <person name="Hayashizaki Y."/>
        </authorList>
    </citation>
    <scope>NUCLEOTIDE SEQUENCE</scope>
    <source>
        <strain evidence="12">C57BL/6J</strain>
        <tissue evidence="12">Testis</tissue>
    </source>
</reference>
<feature type="domain" description="C2H2-type" evidence="10">
    <location>
        <begin position="184"/>
        <end position="212"/>
    </location>
</feature>
<accession>Q3V0F6</accession>
<evidence type="ECO:0000256" key="7">
    <source>
        <dbReference type="PROSITE-ProRule" id="PRU00042"/>
    </source>
</evidence>
<feature type="region of interest" description="Disordered" evidence="9">
    <location>
        <begin position="362"/>
        <end position="385"/>
    </location>
</feature>
<keyword evidence="5" id="KW-0206">Cytoskeleton</keyword>
<evidence type="ECO:0000313" key="13">
    <source>
        <dbReference type="MGI" id="MGI:3646689"/>
    </source>
</evidence>
<keyword evidence="7" id="KW-0862">Zinc</keyword>
<organism evidence="12">
    <name type="scientific">Mus musculus</name>
    <name type="common">Mouse</name>
    <dbReference type="NCBI Taxonomy" id="10090"/>
    <lineage>
        <taxon>Eukaryota</taxon>
        <taxon>Metazoa</taxon>
        <taxon>Chordata</taxon>
        <taxon>Craniata</taxon>
        <taxon>Vertebrata</taxon>
        <taxon>Euteleostomi</taxon>
        <taxon>Mammalia</taxon>
        <taxon>Eutheria</taxon>
        <taxon>Euarchontoglires</taxon>
        <taxon>Glires</taxon>
        <taxon>Rodentia</taxon>
        <taxon>Myomorpha</taxon>
        <taxon>Muroidea</taxon>
        <taxon>Muridae</taxon>
        <taxon>Murinae</taxon>
        <taxon>Mus</taxon>
        <taxon>Mus</taxon>
    </lineage>
</organism>
<evidence type="ECO:0000313" key="12">
    <source>
        <dbReference type="EMBL" id="BAE21548.1"/>
    </source>
</evidence>
<reference evidence="12" key="1">
    <citation type="journal article" date="1999" name="Methods Enzymol.">
        <title>High-efficiency full-length cDNA cloning.</title>
        <authorList>
            <person name="Carninci P."/>
            <person name="Hayashizaki Y."/>
        </authorList>
    </citation>
    <scope>NUCLEOTIDE SEQUENCE</scope>
    <source>
        <strain evidence="12">C57BL/6J</strain>
        <tissue evidence="12">Testis</tissue>
    </source>
</reference>
<dbReference type="UCSC" id="uc008xzc.1">
    <property type="organism name" value="mouse"/>
</dbReference>
<evidence type="ECO:0000256" key="1">
    <source>
        <dbReference type="ARBA" id="ARBA00004114"/>
    </source>
</evidence>
<dbReference type="EMBL" id="AK133184">
    <property type="protein sequence ID" value="BAE21548.1"/>
    <property type="molecule type" value="mRNA"/>
</dbReference>
<dbReference type="InterPro" id="IPR032714">
    <property type="entry name" value="DZIP1_N"/>
</dbReference>
<dbReference type="AlphaFoldDB" id="Q3V0F6"/>